<organism evidence="2 3">
    <name type="scientific">Acrobeloides nanus</name>
    <dbReference type="NCBI Taxonomy" id="290746"/>
    <lineage>
        <taxon>Eukaryota</taxon>
        <taxon>Metazoa</taxon>
        <taxon>Ecdysozoa</taxon>
        <taxon>Nematoda</taxon>
        <taxon>Chromadorea</taxon>
        <taxon>Rhabditida</taxon>
        <taxon>Tylenchina</taxon>
        <taxon>Cephalobomorpha</taxon>
        <taxon>Cephaloboidea</taxon>
        <taxon>Cephalobidae</taxon>
        <taxon>Acrobeloides</taxon>
    </lineage>
</organism>
<dbReference type="WBParaSite" id="ACRNAN_scaffold562.g15862.t1">
    <property type="protein sequence ID" value="ACRNAN_scaffold562.g15862.t1"/>
    <property type="gene ID" value="ACRNAN_scaffold562.g15862"/>
</dbReference>
<dbReference type="AlphaFoldDB" id="A0A914E666"/>
<evidence type="ECO:0000313" key="3">
    <source>
        <dbReference type="WBParaSite" id="ACRNAN_scaffold562.g15862.t1"/>
    </source>
</evidence>
<feature type="compositionally biased region" description="Basic and acidic residues" evidence="1">
    <location>
        <begin position="172"/>
        <end position="192"/>
    </location>
</feature>
<dbReference type="Proteomes" id="UP000887540">
    <property type="component" value="Unplaced"/>
</dbReference>
<reference evidence="3" key="1">
    <citation type="submission" date="2022-11" db="UniProtKB">
        <authorList>
            <consortium name="WormBaseParasite"/>
        </authorList>
    </citation>
    <scope>IDENTIFICATION</scope>
</reference>
<proteinExistence type="predicted"/>
<accession>A0A914E666</accession>
<evidence type="ECO:0000313" key="2">
    <source>
        <dbReference type="Proteomes" id="UP000887540"/>
    </source>
</evidence>
<keyword evidence="2" id="KW-1185">Reference proteome</keyword>
<evidence type="ECO:0000256" key="1">
    <source>
        <dbReference type="SAM" id="MobiDB-lite"/>
    </source>
</evidence>
<name>A0A914E666_9BILA</name>
<feature type="region of interest" description="Disordered" evidence="1">
    <location>
        <begin position="172"/>
        <end position="203"/>
    </location>
</feature>
<sequence length="385" mass="43961">MIVSKDILIDSQVLSNSFYEKYGDLELLKGIDESVDPKMEFYYYLLASPTTFGTYYCSHSVKHVENNLLEGLSTKNCKIRLKVDGELSQVIWQYDVSSEALNRSLFVTMKNGVKLYPVFVTCPVFEEFYDLGRYHEFVAFRDENVRITEIRFYIVMEYDPAGTTPRFILVENEEKGTSNTRKTGDNPEDKLAQKKPQPKIVDTKGSSIDSDVVELLDGVTDDFLNPIFIACVPLMQKKYESQLVVNSVLELFKSLTPNLIELSPVCFTRIQEQSMVDLLKSIRKALDGEFGMNQAVTGLPIINNMSTQFCTADDETPMIIQQQTALTEKVFDSCLQYRCEVEIFPDAPNELYSMICLNKEGLFAYVNGPKEHEENLRVEKIGNRL</sequence>
<protein>
    <submittedName>
        <fullName evidence="3">Uncharacterized protein</fullName>
    </submittedName>
</protein>